<dbReference type="InterPro" id="IPR001226">
    <property type="entry name" value="Flavodoxin_CS"/>
</dbReference>
<dbReference type="GO" id="GO:0010181">
    <property type="term" value="F:FMN binding"/>
    <property type="evidence" value="ECO:0007669"/>
    <property type="project" value="InterPro"/>
</dbReference>
<dbReference type="PANTHER" id="PTHR43717">
    <property type="entry name" value="ANAEROBIC NITRIC OXIDE REDUCTASE FLAVORUBREDOXIN"/>
    <property type="match status" value="1"/>
</dbReference>
<dbReference type="SUPFAM" id="SSF56281">
    <property type="entry name" value="Metallo-hydrolase/oxidoreductase"/>
    <property type="match status" value="1"/>
</dbReference>
<proteinExistence type="predicted"/>
<dbReference type="SMART" id="SM00849">
    <property type="entry name" value="Lactamase_B"/>
    <property type="match status" value="1"/>
</dbReference>
<dbReference type="Pfam" id="PF00258">
    <property type="entry name" value="Flavodoxin_1"/>
    <property type="match status" value="1"/>
</dbReference>
<evidence type="ECO:0000313" key="2">
    <source>
        <dbReference type="EMBL" id="JAP96443.1"/>
    </source>
</evidence>
<protein>
    <submittedName>
        <fullName evidence="2">A-type flavoprotein</fullName>
    </submittedName>
</protein>
<accession>A0A146KIF9</accession>
<dbReference type="PANTHER" id="PTHR43717:SF1">
    <property type="entry name" value="ANAEROBIC NITRIC OXIDE REDUCTASE FLAVORUBREDOXIN"/>
    <property type="match status" value="1"/>
</dbReference>
<dbReference type="InterPro" id="IPR001279">
    <property type="entry name" value="Metallo-B-lactamas"/>
</dbReference>
<dbReference type="InterPro" id="IPR008254">
    <property type="entry name" value="Flavodoxin/NO_synth"/>
</dbReference>
<dbReference type="InterPro" id="IPR045761">
    <property type="entry name" value="ODP_dom"/>
</dbReference>
<feature type="non-terminal residue" evidence="2">
    <location>
        <position position="1"/>
    </location>
</feature>
<dbReference type="InterPro" id="IPR036866">
    <property type="entry name" value="RibonucZ/Hydroxyglut_hydro"/>
</dbReference>
<dbReference type="PROSITE" id="PS50902">
    <property type="entry name" value="FLAVODOXIN_LIKE"/>
    <property type="match status" value="1"/>
</dbReference>
<dbReference type="PROSITE" id="PS00201">
    <property type="entry name" value="FLAVODOXIN"/>
    <property type="match status" value="1"/>
</dbReference>
<name>A0A146KIF9_9EUKA</name>
<dbReference type="Gene3D" id="3.60.15.10">
    <property type="entry name" value="Ribonuclease Z/Hydroxyacylglutathione hydrolase-like"/>
    <property type="match status" value="1"/>
</dbReference>
<dbReference type="EMBL" id="GDID01000163">
    <property type="protein sequence ID" value="JAP96443.1"/>
    <property type="molecule type" value="Transcribed_RNA"/>
</dbReference>
<reference evidence="2" key="1">
    <citation type="submission" date="2015-07" db="EMBL/GenBank/DDBJ databases">
        <title>Adaptation to a free-living lifestyle via gene acquisitions in the diplomonad Trepomonas sp. PC1.</title>
        <authorList>
            <person name="Xu F."/>
            <person name="Jerlstrom-Hultqvist J."/>
            <person name="Kolisko M."/>
            <person name="Simpson A.G.B."/>
            <person name="Roger A.J."/>
            <person name="Svard S.G."/>
            <person name="Andersson J.O."/>
        </authorList>
    </citation>
    <scope>NUCLEOTIDE SEQUENCE</scope>
    <source>
        <strain evidence="2">PC1</strain>
    </source>
</reference>
<dbReference type="CDD" id="cd07709">
    <property type="entry name" value="flavodiiron_proteins_MBL-fold"/>
    <property type="match status" value="1"/>
</dbReference>
<evidence type="ECO:0000259" key="1">
    <source>
        <dbReference type="PROSITE" id="PS50902"/>
    </source>
</evidence>
<dbReference type="AlphaFoldDB" id="A0A146KIF9"/>
<dbReference type="Pfam" id="PF19583">
    <property type="entry name" value="ODP"/>
    <property type="match status" value="1"/>
</dbReference>
<dbReference type="Gene3D" id="3.40.50.360">
    <property type="match status" value="1"/>
</dbReference>
<dbReference type="InterPro" id="IPR029039">
    <property type="entry name" value="Flavoprotein-like_sf"/>
</dbReference>
<sequence length="382" mass="44234">NEVIPNVFNVGVQDWDCKEYHGYSVHNISYNSFLILDDQPAIIDTVPQQFFFEYLKKIENLVQPEKIAYIIIQHAEPDASESLNQLLKKCKNARLVCTRKCMEHLQILYSDLTSQTFQIVNQESILDLGKIQLKFKPTPLVHWPEQMFVFFDQYLFTSDVFSQCYASNYFMCNESIEEIVAQKCFEFAVVEFSHVRKNLLEVFNFTKDFKMFFPQHGVGFSNDKPIQIYGDYFTPRENKILVVFDSMWGSTQKMAYLIVEYLKQHNIECSLIDVKLAELQQIAVEALQAHGFCFGSPTINGGAMPKIVETLNFLRGLQVFKGKKGIVFGSHLWGDGDGVKWVVQKLNEVKVEVVGKVQWKLNFGEEKRQEMITLLSKTFVKE</sequence>
<gene>
    <name evidence="2" type="ORF">TPC1_10227</name>
</gene>
<dbReference type="SUPFAM" id="SSF52218">
    <property type="entry name" value="Flavoproteins"/>
    <property type="match status" value="1"/>
</dbReference>
<dbReference type="GO" id="GO:0009055">
    <property type="term" value="F:electron transfer activity"/>
    <property type="evidence" value="ECO:0007669"/>
    <property type="project" value="InterPro"/>
</dbReference>
<organism evidence="2">
    <name type="scientific">Trepomonas sp. PC1</name>
    <dbReference type="NCBI Taxonomy" id="1076344"/>
    <lineage>
        <taxon>Eukaryota</taxon>
        <taxon>Metamonada</taxon>
        <taxon>Diplomonadida</taxon>
        <taxon>Hexamitidae</taxon>
        <taxon>Hexamitinae</taxon>
        <taxon>Trepomonas</taxon>
    </lineage>
</organism>
<feature type="domain" description="Flavodoxin-like" evidence="1">
    <location>
        <begin position="240"/>
        <end position="382"/>
    </location>
</feature>